<evidence type="ECO:0000313" key="9">
    <source>
        <dbReference type="EMBL" id="KAF2248494.1"/>
    </source>
</evidence>
<evidence type="ECO:0000256" key="5">
    <source>
        <dbReference type="ARBA" id="ARBA00023125"/>
    </source>
</evidence>
<dbReference type="GO" id="GO:0008270">
    <property type="term" value="F:zinc ion binding"/>
    <property type="evidence" value="ECO:0007669"/>
    <property type="project" value="InterPro"/>
</dbReference>
<keyword evidence="7" id="KW-0539">Nucleus</keyword>
<keyword evidence="5" id="KW-0238">DNA-binding</keyword>
<dbReference type="GeneID" id="54586776"/>
<evidence type="ECO:0000256" key="7">
    <source>
        <dbReference type="ARBA" id="ARBA00023242"/>
    </source>
</evidence>
<dbReference type="CDD" id="cd12148">
    <property type="entry name" value="fungal_TF_MHR"/>
    <property type="match status" value="1"/>
</dbReference>
<evidence type="ECO:0000256" key="6">
    <source>
        <dbReference type="ARBA" id="ARBA00023163"/>
    </source>
</evidence>
<dbReference type="GO" id="GO:0043565">
    <property type="term" value="F:sequence-specific DNA binding"/>
    <property type="evidence" value="ECO:0007669"/>
    <property type="project" value="TreeGrafter"/>
</dbReference>
<comment type="subcellular location">
    <subcellularLocation>
        <location evidence="1">Nucleus</location>
    </subcellularLocation>
</comment>
<accession>A0A6A6ID35</accession>
<dbReference type="InterPro" id="IPR036864">
    <property type="entry name" value="Zn2-C6_fun-type_DNA-bd_sf"/>
</dbReference>
<dbReference type="AlphaFoldDB" id="A0A6A6ID35"/>
<dbReference type="GO" id="GO:0005634">
    <property type="term" value="C:nucleus"/>
    <property type="evidence" value="ECO:0007669"/>
    <property type="project" value="UniProtKB-SubCell"/>
</dbReference>
<dbReference type="PANTHER" id="PTHR47782">
    <property type="entry name" value="ZN(II)2CYS6 TRANSCRIPTION FACTOR (EUROFUNG)-RELATED"/>
    <property type="match status" value="1"/>
</dbReference>
<evidence type="ECO:0000313" key="10">
    <source>
        <dbReference type="Proteomes" id="UP000800094"/>
    </source>
</evidence>
<feature type="domain" description="Zn(2)-C6 fungal-type" evidence="8">
    <location>
        <begin position="23"/>
        <end position="53"/>
    </location>
</feature>
<dbReference type="PROSITE" id="PS00463">
    <property type="entry name" value="ZN2_CY6_FUNGAL_1"/>
    <property type="match status" value="1"/>
</dbReference>
<keyword evidence="2" id="KW-0479">Metal-binding</keyword>
<evidence type="ECO:0000256" key="2">
    <source>
        <dbReference type="ARBA" id="ARBA00022723"/>
    </source>
</evidence>
<keyword evidence="6" id="KW-0804">Transcription</keyword>
<evidence type="ECO:0000259" key="8">
    <source>
        <dbReference type="PROSITE" id="PS50048"/>
    </source>
</evidence>
<gene>
    <name evidence="9" type="ORF">BU26DRAFT_565886</name>
</gene>
<dbReference type="GO" id="GO:0000981">
    <property type="term" value="F:DNA-binding transcription factor activity, RNA polymerase II-specific"/>
    <property type="evidence" value="ECO:0007669"/>
    <property type="project" value="InterPro"/>
</dbReference>
<dbReference type="InterPro" id="IPR052202">
    <property type="entry name" value="Yeast_MetPath_Reg"/>
</dbReference>
<dbReference type="InterPro" id="IPR001138">
    <property type="entry name" value="Zn2Cys6_DnaBD"/>
</dbReference>
<dbReference type="CDD" id="cd00067">
    <property type="entry name" value="GAL4"/>
    <property type="match status" value="1"/>
</dbReference>
<evidence type="ECO:0000256" key="3">
    <source>
        <dbReference type="ARBA" id="ARBA00022833"/>
    </source>
</evidence>
<evidence type="ECO:0000256" key="4">
    <source>
        <dbReference type="ARBA" id="ARBA00023015"/>
    </source>
</evidence>
<keyword evidence="10" id="KW-1185">Reference proteome</keyword>
<proteinExistence type="predicted"/>
<dbReference type="Pfam" id="PF00172">
    <property type="entry name" value="Zn_clus"/>
    <property type="match status" value="1"/>
</dbReference>
<dbReference type="PANTHER" id="PTHR47782:SF12">
    <property type="entry name" value="ZN(II)2CYS6 TRANSCRIPTION FACTOR (EUROFUNG)"/>
    <property type="match status" value="1"/>
</dbReference>
<dbReference type="Proteomes" id="UP000800094">
    <property type="component" value="Unassembled WGS sequence"/>
</dbReference>
<reference evidence="9" key="1">
    <citation type="journal article" date="2020" name="Stud. Mycol.">
        <title>101 Dothideomycetes genomes: a test case for predicting lifestyles and emergence of pathogens.</title>
        <authorList>
            <person name="Haridas S."/>
            <person name="Albert R."/>
            <person name="Binder M."/>
            <person name="Bloem J."/>
            <person name="Labutti K."/>
            <person name="Salamov A."/>
            <person name="Andreopoulos B."/>
            <person name="Baker S."/>
            <person name="Barry K."/>
            <person name="Bills G."/>
            <person name="Bluhm B."/>
            <person name="Cannon C."/>
            <person name="Castanera R."/>
            <person name="Culley D."/>
            <person name="Daum C."/>
            <person name="Ezra D."/>
            <person name="Gonzalez J."/>
            <person name="Henrissat B."/>
            <person name="Kuo A."/>
            <person name="Liang C."/>
            <person name="Lipzen A."/>
            <person name="Lutzoni F."/>
            <person name="Magnuson J."/>
            <person name="Mondo S."/>
            <person name="Nolan M."/>
            <person name="Ohm R."/>
            <person name="Pangilinan J."/>
            <person name="Park H.-J."/>
            <person name="Ramirez L."/>
            <person name="Alfaro M."/>
            <person name="Sun H."/>
            <person name="Tritt A."/>
            <person name="Yoshinaga Y."/>
            <person name="Zwiers L.-H."/>
            <person name="Turgeon B."/>
            <person name="Goodwin S."/>
            <person name="Spatafora J."/>
            <person name="Crous P."/>
            <person name="Grigoriev I."/>
        </authorList>
    </citation>
    <scope>NUCLEOTIDE SEQUENCE</scope>
    <source>
        <strain evidence="9">CBS 122368</strain>
    </source>
</reference>
<dbReference type="SUPFAM" id="SSF57701">
    <property type="entry name" value="Zn2/Cys6 DNA-binding domain"/>
    <property type="match status" value="1"/>
</dbReference>
<dbReference type="GO" id="GO:0045944">
    <property type="term" value="P:positive regulation of transcription by RNA polymerase II"/>
    <property type="evidence" value="ECO:0007669"/>
    <property type="project" value="TreeGrafter"/>
</dbReference>
<keyword evidence="3" id="KW-0862">Zinc</keyword>
<evidence type="ECO:0000256" key="1">
    <source>
        <dbReference type="ARBA" id="ARBA00004123"/>
    </source>
</evidence>
<keyword evidence="4" id="KW-0805">Transcription regulation</keyword>
<protein>
    <recommendedName>
        <fullName evidence="8">Zn(2)-C6 fungal-type domain-containing protein</fullName>
    </recommendedName>
</protein>
<name>A0A6A6ID35_9PLEO</name>
<dbReference type="PROSITE" id="PS50048">
    <property type="entry name" value="ZN2_CY6_FUNGAL_2"/>
    <property type="match status" value="1"/>
</dbReference>
<dbReference type="RefSeq" id="XP_033683498.1">
    <property type="nucleotide sequence ID" value="XM_033833446.1"/>
</dbReference>
<dbReference type="EMBL" id="ML987196">
    <property type="protein sequence ID" value="KAF2248494.1"/>
    <property type="molecule type" value="Genomic_DNA"/>
</dbReference>
<dbReference type="OrthoDB" id="25921at2759"/>
<dbReference type="Gene3D" id="4.10.240.10">
    <property type="entry name" value="Zn(2)-C6 fungal-type DNA-binding domain"/>
    <property type="match status" value="1"/>
</dbReference>
<sequence>MSTASPNPPADIDLDALIQSLPACKRCRDCRRGCDTLLPKCRQCTKAGVECMFYDHGRNEFLPRSYIAELVDHVRRISARNNPSPADSGGTPQESNAAATIKTESVISDVQHHYEHHFAYAGDSYRYLGAESCLVKSPRLQTATIQPPLGEDDDDWQLSWKQTPAKNYELVDVYLNIIQPLYPILDLSARYLAPEPPPDLTDTELFNLNMACSIACHVMPSTHRRRHPHHLWNATGRLSYHQGNSLKYRNIAITYFAQAMDRLEASTMEPTIDTLRAVLLLAINSLFDPKSGNIGQQVALATRLALALERAELGPKDTEILRYMHSTIFSLENELASTLDRPATFPEPEWELCFDKARPADYLCSLFRLQHRFRKGDHAAKQAVKKLLPLLDEKSELLPGLRTALHQTHLLLNPCWGSAWYVLEAVVSPDSVHIFLTPHWVYRAGTVLIQNMSAILGGNLIQLYSNALLVLELSSWKWPSSASLSASLADLMQHMKMKYRPEWEGTLTHYDVRI</sequence>
<organism evidence="9 10">
    <name type="scientific">Trematosphaeria pertusa</name>
    <dbReference type="NCBI Taxonomy" id="390896"/>
    <lineage>
        <taxon>Eukaryota</taxon>
        <taxon>Fungi</taxon>
        <taxon>Dikarya</taxon>
        <taxon>Ascomycota</taxon>
        <taxon>Pezizomycotina</taxon>
        <taxon>Dothideomycetes</taxon>
        <taxon>Pleosporomycetidae</taxon>
        <taxon>Pleosporales</taxon>
        <taxon>Massarineae</taxon>
        <taxon>Trematosphaeriaceae</taxon>
        <taxon>Trematosphaeria</taxon>
    </lineage>
</organism>